<gene>
    <name evidence="2" type="ORF">HUG20_13045</name>
</gene>
<feature type="region of interest" description="Disordered" evidence="1">
    <location>
        <begin position="1"/>
        <end position="21"/>
    </location>
</feature>
<accession>A0A7T6ZEE3</accession>
<protein>
    <submittedName>
        <fullName evidence="2">SDR family oxidoreductase</fullName>
    </submittedName>
</protein>
<dbReference type="KEGG" id="scib:HUG20_13045"/>
<dbReference type="EMBL" id="CP054706">
    <property type="protein sequence ID" value="QQK81983.1"/>
    <property type="molecule type" value="Genomic_DNA"/>
</dbReference>
<dbReference type="Pfam" id="PF13561">
    <property type="entry name" value="adh_short_C2"/>
    <property type="match status" value="1"/>
</dbReference>
<keyword evidence="3" id="KW-1185">Reference proteome</keyword>
<dbReference type="Gene3D" id="3.40.50.720">
    <property type="entry name" value="NAD(P)-binding Rossmann-like Domain"/>
    <property type="match status" value="1"/>
</dbReference>
<evidence type="ECO:0000313" key="3">
    <source>
        <dbReference type="Proteomes" id="UP000595349"/>
    </source>
</evidence>
<name>A0A7T6ZEE3_9BACI</name>
<reference evidence="2 3" key="1">
    <citation type="submission" date="2020-06" db="EMBL/GenBank/DDBJ databases">
        <title>Genomic analysis of Salicibibacter sp. NKC21-4.</title>
        <authorList>
            <person name="Oh Y.J."/>
        </authorList>
    </citation>
    <scope>NUCLEOTIDE SEQUENCE [LARGE SCALE GENOMIC DNA]</scope>
    <source>
        <strain evidence="2 3">NKC21-4</strain>
    </source>
</reference>
<dbReference type="AlphaFoldDB" id="A0A7T6ZEE3"/>
<proteinExistence type="predicted"/>
<dbReference type="InterPro" id="IPR036291">
    <property type="entry name" value="NAD(P)-bd_dom_sf"/>
</dbReference>
<sequence>MTEVSQFGMERTKIPQSVMPRAGTSEEIANVALFLASDDSSFLNGVVIPVDRG</sequence>
<dbReference type="SUPFAM" id="SSF51735">
    <property type="entry name" value="NAD(P)-binding Rossmann-fold domains"/>
    <property type="match status" value="1"/>
</dbReference>
<evidence type="ECO:0000256" key="1">
    <source>
        <dbReference type="SAM" id="MobiDB-lite"/>
    </source>
</evidence>
<dbReference type="Proteomes" id="UP000595349">
    <property type="component" value="Chromosome"/>
</dbReference>
<organism evidence="2 3">
    <name type="scientific">Salicibibacter cibi</name>
    <dbReference type="NCBI Taxonomy" id="2743001"/>
    <lineage>
        <taxon>Bacteria</taxon>
        <taxon>Bacillati</taxon>
        <taxon>Bacillota</taxon>
        <taxon>Bacilli</taxon>
        <taxon>Bacillales</taxon>
        <taxon>Bacillaceae</taxon>
        <taxon>Salicibibacter</taxon>
    </lineage>
</organism>
<evidence type="ECO:0000313" key="2">
    <source>
        <dbReference type="EMBL" id="QQK81983.1"/>
    </source>
</evidence>
<dbReference type="InterPro" id="IPR002347">
    <property type="entry name" value="SDR_fam"/>
</dbReference>